<evidence type="ECO:0000313" key="9">
    <source>
        <dbReference type="Proteomes" id="UP001549055"/>
    </source>
</evidence>
<dbReference type="InterPro" id="IPR059115">
    <property type="entry name" value="Rib"/>
</dbReference>
<evidence type="ECO:0000256" key="4">
    <source>
        <dbReference type="ARBA" id="ARBA00023088"/>
    </source>
</evidence>
<keyword evidence="9" id="KW-1185">Reference proteome</keyword>
<keyword evidence="4" id="KW-0572">Peptidoglycan-anchor</keyword>
<evidence type="ECO:0000256" key="6">
    <source>
        <dbReference type="SAM" id="Phobius"/>
    </source>
</evidence>
<proteinExistence type="predicted"/>
<keyword evidence="3" id="KW-0732">Signal</keyword>
<gene>
    <name evidence="8" type="ORF">ABID27_000840</name>
</gene>
<dbReference type="PROSITE" id="PS50847">
    <property type="entry name" value="GRAM_POS_ANCHORING"/>
    <property type="match status" value="1"/>
</dbReference>
<feature type="domain" description="Gram-positive cocci surface proteins LPxTG" evidence="7">
    <location>
        <begin position="154"/>
        <end position="188"/>
    </location>
</feature>
<evidence type="ECO:0000256" key="2">
    <source>
        <dbReference type="ARBA" id="ARBA00022525"/>
    </source>
</evidence>
<protein>
    <submittedName>
        <fullName evidence="8">LPXTG-motif cell wall-anchored protein</fullName>
    </submittedName>
</protein>
<reference evidence="8 9" key="1">
    <citation type="submission" date="2024-06" db="EMBL/GenBank/DDBJ databases">
        <title>Genomic Encyclopedia of Type Strains, Phase IV (KMG-IV): sequencing the most valuable type-strain genomes for metagenomic binning, comparative biology and taxonomic classification.</title>
        <authorList>
            <person name="Goeker M."/>
        </authorList>
    </citation>
    <scope>NUCLEOTIDE SEQUENCE [LARGE SCALE GENOMIC DNA]</scope>
    <source>
        <strain evidence="8 9">DSM 15349</strain>
    </source>
</reference>
<dbReference type="Pfam" id="PF08428">
    <property type="entry name" value="Rib"/>
    <property type="match status" value="2"/>
</dbReference>
<evidence type="ECO:0000259" key="7">
    <source>
        <dbReference type="PROSITE" id="PS50847"/>
    </source>
</evidence>
<organism evidence="8 9">
    <name type="scientific">Streptococcus gallinaceus</name>
    <dbReference type="NCBI Taxonomy" id="165758"/>
    <lineage>
        <taxon>Bacteria</taxon>
        <taxon>Bacillati</taxon>
        <taxon>Bacillota</taxon>
        <taxon>Bacilli</taxon>
        <taxon>Lactobacillales</taxon>
        <taxon>Streptococcaceae</taxon>
        <taxon>Streptococcus</taxon>
    </lineage>
</organism>
<feature type="transmembrane region" description="Helical" evidence="6">
    <location>
        <begin position="164"/>
        <end position="182"/>
    </location>
</feature>
<dbReference type="Pfam" id="PF00746">
    <property type="entry name" value="Gram_pos_anchor"/>
    <property type="match status" value="1"/>
</dbReference>
<evidence type="ECO:0000313" key="8">
    <source>
        <dbReference type="EMBL" id="MET3644216.1"/>
    </source>
</evidence>
<dbReference type="InterPro" id="IPR012706">
    <property type="entry name" value="Rib_alpha_Esp_rpt"/>
</dbReference>
<dbReference type="NCBIfam" id="TIGR02331">
    <property type="entry name" value="rib_alpha"/>
    <property type="match status" value="1"/>
</dbReference>
<evidence type="ECO:0000256" key="3">
    <source>
        <dbReference type="ARBA" id="ARBA00022729"/>
    </source>
</evidence>
<evidence type="ECO:0000256" key="5">
    <source>
        <dbReference type="SAM" id="MobiDB-lite"/>
    </source>
</evidence>
<dbReference type="EMBL" id="JBEPMK010000003">
    <property type="protein sequence ID" value="MET3644216.1"/>
    <property type="molecule type" value="Genomic_DNA"/>
</dbReference>
<keyword evidence="6" id="KW-0472">Membrane</keyword>
<keyword evidence="2" id="KW-0964">Secreted</keyword>
<keyword evidence="6" id="KW-0812">Transmembrane</keyword>
<accession>A0ABV2JJV9</accession>
<name>A0ABV2JJV9_9STRE</name>
<dbReference type="Proteomes" id="UP001549055">
    <property type="component" value="Unassembled WGS sequence"/>
</dbReference>
<feature type="region of interest" description="Disordered" evidence="5">
    <location>
        <begin position="131"/>
        <end position="156"/>
    </location>
</feature>
<keyword evidence="1" id="KW-0134">Cell wall</keyword>
<feature type="region of interest" description="Disordered" evidence="5">
    <location>
        <begin position="78"/>
        <end position="99"/>
    </location>
</feature>
<comment type="caution">
    <text evidence="8">The sequence shown here is derived from an EMBL/GenBank/DDBJ whole genome shotgun (WGS) entry which is preliminary data.</text>
</comment>
<sequence length="188" mass="19554">MTIPDGSGGVITKVTNIPTTTEAGKKPEAEVTVTYPNGDTEVVKVPITVTPVAPTTEGITVPQGTPITEKDVTDKVTIPDGTGGTIKSVGEIPSTDTAGEKPSVEVTIEYPNGDTEVVKVPVTVTTKVPMKSNTDKVTPDAGMTTPKTADKKVLPKTGENSSMATVYGVILAILSMFGLAVSRRKEEK</sequence>
<dbReference type="InterPro" id="IPR019931">
    <property type="entry name" value="LPXTG_anchor"/>
</dbReference>
<keyword evidence="6" id="KW-1133">Transmembrane helix</keyword>
<dbReference type="NCBIfam" id="TIGR01167">
    <property type="entry name" value="LPXTG_anchor"/>
    <property type="match status" value="1"/>
</dbReference>
<evidence type="ECO:0000256" key="1">
    <source>
        <dbReference type="ARBA" id="ARBA00022512"/>
    </source>
</evidence>